<evidence type="ECO:0000256" key="1">
    <source>
        <dbReference type="SAM" id="MobiDB-lite"/>
    </source>
</evidence>
<name>A0A061BK97_RHOTO</name>
<dbReference type="AlphaFoldDB" id="A0A061BK97"/>
<dbReference type="EMBL" id="LK052952">
    <property type="protein sequence ID" value="CDR48354.1"/>
    <property type="molecule type" value="Genomic_DNA"/>
</dbReference>
<sequence>MRPTALLRVRVIPVSAIPRNEIRLPPNPPPKRDPKSTDSPTIERLLKTLNRPLRAKQQEVAALTRRLRTEDKELTLEAAEQAAREQLGVAHDAVVDLPPNLRINEYVPKRTEYAGMKREHREILKRLRREA</sequence>
<reference evidence="2" key="1">
    <citation type="journal article" date="2014" name="Genome Announc.">
        <title>Draft genome sequence of Rhodosporidium toruloides CECT1137, an oleaginous yeast of biotechnological interest.</title>
        <authorList>
            <person name="Morin N."/>
            <person name="Calcas X."/>
            <person name="Devillers H."/>
            <person name="Durrens P."/>
            <person name="Sherman D.J."/>
            <person name="Nicaud J.-M."/>
            <person name="Neuveglise C."/>
        </authorList>
    </citation>
    <scope>NUCLEOTIDE SEQUENCE</scope>
    <source>
        <strain evidence="2">CECT1137</strain>
    </source>
</reference>
<gene>
    <name evidence="2" type="ORF">RHTO0S_17e01838g</name>
</gene>
<dbReference type="OrthoDB" id="2527598at2759"/>
<accession>A0A061BK97</accession>
<organism evidence="2">
    <name type="scientific">Rhodotorula toruloides</name>
    <name type="common">Yeast</name>
    <name type="synonym">Rhodosporidium toruloides</name>
    <dbReference type="NCBI Taxonomy" id="5286"/>
    <lineage>
        <taxon>Eukaryota</taxon>
        <taxon>Fungi</taxon>
        <taxon>Dikarya</taxon>
        <taxon>Basidiomycota</taxon>
        <taxon>Pucciniomycotina</taxon>
        <taxon>Microbotryomycetes</taxon>
        <taxon>Sporidiobolales</taxon>
        <taxon>Sporidiobolaceae</taxon>
        <taxon>Rhodotorula</taxon>
    </lineage>
</organism>
<evidence type="ECO:0000313" key="2">
    <source>
        <dbReference type="EMBL" id="CDR48354.1"/>
    </source>
</evidence>
<protein>
    <submittedName>
        <fullName evidence="2">RHTO0S17e01838g1_1</fullName>
    </submittedName>
</protein>
<feature type="region of interest" description="Disordered" evidence="1">
    <location>
        <begin position="20"/>
        <end position="40"/>
    </location>
</feature>
<proteinExistence type="predicted"/>